<dbReference type="Proteomes" id="UP001140510">
    <property type="component" value="Unassembled WGS sequence"/>
</dbReference>
<evidence type="ECO:0000256" key="1">
    <source>
        <dbReference type="SAM" id="MobiDB-lite"/>
    </source>
</evidence>
<feature type="compositionally biased region" description="Basic and acidic residues" evidence="1">
    <location>
        <begin position="96"/>
        <end position="105"/>
    </location>
</feature>
<dbReference type="EMBL" id="JAPEVA010000057">
    <property type="protein sequence ID" value="KAJ4402872.1"/>
    <property type="molecule type" value="Genomic_DNA"/>
</dbReference>
<protein>
    <submittedName>
        <fullName evidence="2">Uncharacterized protein</fullName>
    </submittedName>
</protein>
<feature type="region of interest" description="Disordered" evidence="1">
    <location>
        <begin position="204"/>
        <end position="240"/>
    </location>
</feature>
<feature type="region of interest" description="Disordered" evidence="1">
    <location>
        <begin position="1"/>
        <end position="172"/>
    </location>
</feature>
<evidence type="ECO:0000313" key="3">
    <source>
        <dbReference type="Proteomes" id="UP001140510"/>
    </source>
</evidence>
<accession>A0A9W8ZBV5</accession>
<proteinExistence type="predicted"/>
<comment type="caution">
    <text evidence="2">The sequence shown here is derived from an EMBL/GenBank/DDBJ whole genome shotgun (WGS) entry which is preliminary data.</text>
</comment>
<feature type="compositionally biased region" description="Basic and acidic residues" evidence="1">
    <location>
        <begin position="19"/>
        <end position="44"/>
    </location>
</feature>
<dbReference type="OrthoDB" id="3801552at2759"/>
<feature type="compositionally biased region" description="Low complexity" evidence="1">
    <location>
        <begin position="129"/>
        <end position="138"/>
    </location>
</feature>
<keyword evidence="3" id="KW-1185">Reference proteome</keyword>
<sequence>MSSANNIPLGRPQRSRASTRCEESRVKETQRKRDRRDRRSELKTGRSPSPTVPLRRPDRLADRGTNVTGGDVRGSNTLDGTHDPPPRPQQGRRLRERITYDRSFDVDGGPVQSLPSPPNGYQAQAKVMNTNTITTDSTDNIDVDDFADLFSPDHPQPPPPRERLSTKPMQHGSPHDLPFNLHIHAPRPVQPASRREPIRMVTSWTPHEPDIDGPLPGHPPSPTTADKPEANKRPVNTYKGKDPIKRRVQNNLLRCILADKPLPKARKKPDRMVLNRTAHYRLSIYKAQVGQTLPLQRCSLRIQLRGLRDPNCFKDAFGFPCCTYYIDICGFDIDPYDKYFSKTLMKESLHQRSRVEEMSHGGPSPIGIPPIHYIVDWPETNPITGPEATHDVKFAVPFSELTCCSMMISIFVDDFTVA</sequence>
<evidence type="ECO:0000313" key="2">
    <source>
        <dbReference type="EMBL" id="KAJ4402872.1"/>
    </source>
</evidence>
<name>A0A9W8ZBV5_9PLEO</name>
<dbReference type="AlphaFoldDB" id="A0A9W8ZBV5"/>
<organism evidence="2 3">
    <name type="scientific">Didymella pomorum</name>
    <dbReference type="NCBI Taxonomy" id="749634"/>
    <lineage>
        <taxon>Eukaryota</taxon>
        <taxon>Fungi</taxon>
        <taxon>Dikarya</taxon>
        <taxon>Ascomycota</taxon>
        <taxon>Pezizomycotina</taxon>
        <taxon>Dothideomycetes</taxon>
        <taxon>Pleosporomycetidae</taxon>
        <taxon>Pleosporales</taxon>
        <taxon>Pleosporineae</taxon>
        <taxon>Didymellaceae</taxon>
        <taxon>Didymella</taxon>
    </lineage>
</organism>
<gene>
    <name evidence="2" type="ORF">N0V91_006944</name>
</gene>
<reference evidence="2" key="1">
    <citation type="submission" date="2022-10" db="EMBL/GenBank/DDBJ databases">
        <title>Tapping the CABI collections for fungal endophytes: first genome assemblies for Collariella, Neodidymelliopsis, Ascochyta clinopodiicola, Didymella pomorum, Didymosphaeria variabile, Neocosmospora piperis and Neocucurbitaria cava.</title>
        <authorList>
            <person name="Hill R."/>
        </authorList>
    </citation>
    <scope>NUCLEOTIDE SEQUENCE</scope>
    <source>
        <strain evidence="2">IMI 355091</strain>
    </source>
</reference>